<keyword evidence="3" id="KW-1185">Reference proteome</keyword>
<protein>
    <submittedName>
        <fullName evidence="2">Uncharacterized protein</fullName>
    </submittedName>
</protein>
<name>A0A6I7HG88_9HYPH</name>
<dbReference type="Proteomes" id="UP000252582">
    <property type="component" value="Unassembled WGS sequence"/>
</dbReference>
<dbReference type="EMBL" id="QPIX01000019">
    <property type="protein sequence ID" value="RCW19729.1"/>
    <property type="molecule type" value="Genomic_DNA"/>
</dbReference>
<evidence type="ECO:0000256" key="1">
    <source>
        <dbReference type="SAM" id="SignalP"/>
    </source>
</evidence>
<comment type="caution">
    <text evidence="2">The sequence shown here is derived from an EMBL/GenBank/DDBJ whole genome shotgun (WGS) entry which is preliminary data.</text>
</comment>
<reference evidence="2 3" key="1">
    <citation type="submission" date="2018-07" db="EMBL/GenBank/DDBJ databases">
        <title>Genomic Encyclopedia of Type Strains, Phase IV (KMG-IV): sequencing the most valuable type-strain genomes for metagenomic binning, comparative biology and taxonomic classification.</title>
        <authorList>
            <person name="Goeker M."/>
        </authorList>
    </citation>
    <scope>NUCLEOTIDE SEQUENCE [LARGE SCALE GENOMIC DNA]</scope>
    <source>
        <strain evidence="2 3">DSM 25528</strain>
    </source>
</reference>
<evidence type="ECO:0000313" key="2">
    <source>
        <dbReference type="EMBL" id="RCW19729.1"/>
    </source>
</evidence>
<dbReference type="AlphaFoldDB" id="A0A6I7HG88"/>
<feature type="chain" id="PRO_5026082637" evidence="1">
    <location>
        <begin position="40"/>
        <end position="327"/>
    </location>
</feature>
<gene>
    <name evidence="2" type="ORF">DFR48_1193</name>
</gene>
<evidence type="ECO:0000313" key="3">
    <source>
        <dbReference type="Proteomes" id="UP000252582"/>
    </source>
</evidence>
<feature type="signal peptide" evidence="1">
    <location>
        <begin position="1"/>
        <end position="39"/>
    </location>
</feature>
<accession>A0A6I7HG88</accession>
<organism evidence="2 3">
    <name type="scientific">Ciceribacter lividus</name>
    <dbReference type="NCBI Taxonomy" id="1197950"/>
    <lineage>
        <taxon>Bacteria</taxon>
        <taxon>Pseudomonadati</taxon>
        <taxon>Pseudomonadota</taxon>
        <taxon>Alphaproteobacteria</taxon>
        <taxon>Hyphomicrobiales</taxon>
        <taxon>Rhizobiaceae</taxon>
        <taxon>Ciceribacter</taxon>
    </lineage>
</organism>
<proteinExistence type="predicted"/>
<dbReference type="RefSeq" id="WP_147273566.1">
    <property type="nucleotide sequence ID" value="NZ_QPIX01000019.1"/>
</dbReference>
<keyword evidence="1" id="KW-0732">Signal</keyword>
<sequence>MTSAAAPRPRARHRFDRKKIPSFACVVMLLSTVAQVAEAGERCDPTQDERPFRMLNGLETQRLDANRLIVYPGSAVDNTGCEILNVYRKITVNIETTGVGGRDDVATPKDVEEMLAASGNKAEKASATYVRGQFVGKPLAGWYYVVLARELNPTTPVTAVLTRQQSSQRTDGQGSAGIPANFVYRRHLPIAYRYEPDTGFRPMVCYGWPKSVCDWTRLLPASHYLIAKGVSGITAQTIDASKWVPGFGRILRMEIILRANKQGGGAYISTLGRSDGEFLAGYVNRPGDLSVMQLELATTSKQTFSIRTDAGITADIYAVGFSIEQPS</sequence>